<protein>
    <recommendedName>
        <fullName evidence="3">XRE family transcriptional regulator</fullName>
    </recommendedName>
</protein>
<evidence type="ECO:0000313" key="1">
    <source>
        <dbReference type="EMBL" id="MFC6881030.1"/>
    </source>
</evidence>
<keyword evidence="2" id="KW-1185">Reference proteome</keyword>
<name>A0ABW2CKT6_9ACTN</name>
<comment type="caution">
    <text evidence="1">The sequence shown here is derived from an EMBL/GenBank/DDBJ whole genome shotgun (WGS) entry which is preliminary data.</text>
</comment>
<reference evidence="2" key="1">
    <citation type="journal article" date="2019" name="Int. J. Syst. Evol. Microbiol.">
        <title>The Global Catalogue of Microorganisms (GCM) 10K type strain sequencing project: providing services to taxonomists for standard genome sequencing and annotation.</title>
        <authorList>
            <consortium name="The Broad Institute Genomics Platform"/>
            <consortium name="The Broad Institute Genome Sequencing Center for Infectious Disease"/>
            <person name="Wu L."/>
            <person name="Ma J."/>
        </authorList>
    </citation>
    <scope>NUCLEOTIDE SEQUENCE [LARGE SCALE GENOMIC DNA]</scope>
    <source>
        <strain evidence="2">JCM 3369</strain>
    </source>
</reference>
<accession>A0ABW2CKT6</accession>
<dbReference type="RefSeq" id="WP_160819449.1">
    <property type="nucleotide sequence ID" value="NZ_JBHSXE010000001.1"/>
</dbReference>
<evidence type="ECO:0000313" key="2">
    <source>
        <dbReference type="Proteomes" id="UP001596380"/>
    </source>
</evidence>
<dbReference type="Proteomes" id="UP001596380">
    <property type="component" value="Unassembled WGS sequence"/>
</dbReference>
<gene>
    <name evidence="1" type="ORF">ACFQKB_14780</name>
</gene>
<sequence length="288" mass="32485">MIDDWAAAYAFHIRSYVIDPPEVVLAGLTREWAEMAPHLAQRQPDDVGRDLAHAAAKHAYLIAGTAVQLHDARLADRWWRTARDLADQSGDALLSAYTRTWEVTNRVSEPRENLSDLLTLARDARRCAGRRPTPTLMYATTVEAEVLAFMGRHDAAVDMIRQAETTFEHIPSGDPHREELLRFDQSCVYSLAGEHEAAEEAQRAALRFYRPDTHLYSAVQLKLYRAAMHARTDPDEASKEALSIINDVPPEKRIKRVRLTARHVLDAVPERARKLPAARELQALTARA</sequence>
<evidence type="ECO:0008006" key="3">
    <source>
        <dbReference type="Google" id="ProtNLM"/>
    </source>
</evidence>
<organism evidence="1 2">
    <name type="scientific">Actinomadura yumaensis</name>
    <dbReference type="NCBI Taxonomy" id="111807"/>
    <lineage>
        <taxon>Bacteria</taxon>
        <taxon>Bacillati</taxon>
        <taxon>Actinomycetota</taxon>
        <taxon>Actinomycetes</taxon>
        <taxon>Streptosporangiales</taxon>
        <taxon>Thermomonosporaceae</taxon>
        <taxon>Actinomadura</taxon>
    </lineage>
</organism>
<proteinExistence type="predicted"/>
<dbReference type="EMBL" id="JBHSXS010000007">
    <property type="protein sequence ID" value="MFC6881030.1"/>
    <property type="molecule type" value="Genomic_DNA"/>
</dbReference>